<dbReference type="EMBL" id="CAXHTA020000010">
    <property type="protein sequence ID" value="CAL5224383.1"/>
    <property type="molecule type" value="Genomic_DNA"/>
</dbReference>
<protein>
    <submittedName>
        <fullName evidence="3">G7061 protein</fullName>
    </submittedName>
</protein>
<feature type="region of interest" description="Disordered" evidence="1">
    <location>
        <begin position="120"/>
        <end position="139"/>
    </location>
</feature>
<organism evidence="3 4">
    <name type="scientific">Coccomyxa viridis</name>
    <dbReference type="NCBI Taxonomy" id="1274662"/>
    <lineage>
        <taxon>Eukaryota</taxon>
        <taxon>Viridiplantae</taxon>
        <taxon>Chlorophyta</taxon>
        <taxon>core chlorophytes</taxon>
        <taxon>Trebouxiophyceae</taxon>
        <taxon>Trebouxiophyceae incertae sedis</taxon>
        <taxon>Coccomyxaceae</taxon>
        <taxon>Coccomyxa</taxon>
    </lineage>
</organism>
<name>A0ABP1G1R6_9CHLO</name>
<feature type="chain" id="PRO_5046846701" evidence="2">
    <location>
        <begin position="27"/>
        <end position="180"/>
    </location>
</feature>
<comment type="caution">
    <text evidence="3">The sequence shown here is derived from an EMBL/GenBank/DDBJ whole genome shotgun (WGS) entry which is preliminary data.</text>
</comment>
<feature type="signal peptide" evidence="2">
    <location>
        <begin position="1"/>
        <end position="26"/>
    </location>
</feature>
<proteinExistence type="predicted"/>
<reference evidence="3 4" key="1">
    <citation type="submission" date="2024-06" db="EMBL/GenBank/DDBJ databases">
        <authorList>
            <person name="Kraege A."/>
            <person name="Thomma B."/>
        </authorList>
    </citation>
    <scope>NUCLEOTIDE SEQUENCE [LARGE SCALE GENOMIC DNA]</scope>
</reference>
<feature type="region of interest" description="Disordered" evidence="1">
    <location>
        <begin position="40"/>
        <end position="66"/>
    </location>
</feature>
<evidence type="ECO:0000256" key="2">
    <source>
        <dbReference type="SAM" id="SignalP"/>
    </source>
</evidence>
<evidence type="ECO:0000313" key="3">
    <source>
        <dbReference type="EMBL" id="CAL5224383.1"/>
    </source>
</evidence>
<keyword evidence="2" id="KW-0732">Signal</keyword>
<gene>
    <name evidence="3" type="primary">g7061</name>
    <name evidence="3" type="ORF">VP750_LOCUS6042</name>
</gene>
<evidence type="ECO:0000256" key="1">
    <source>
        <dbReference type="SAM" id="MobiDB-lite"/>
    </source>
</evidence>
<evidence type="ECO:0000313" key="4">
    <source>
        <dbReference type="Proteomes" id="UP001497392"/>
    </source>
</evidence>
<sequence length="180" mass="19584">MKMSKTLLAVAFLVVLLSSVIPETGARELTAMAPGPGYYRHHHHHHAEAPVPPGPHHWEHHPSKPPGPWHHHGKYFHGAWALASPLEAPPESSNQTKQQRHLHPGVLFLTTPLCIRGRLGRGPTTGSTTREKHPAPGITTTTASTLAKHLAHGITMMASTTTTSTTRLRLLPWGKTAFVA</sequence>
<keyword evidence="4" id="KW-1185">Reference proteome</keyword>
<dbReference type="Proteomes" id="UP001497392">
    <property type="component" value="Unassembled WGS sequence"/>
</dbReference>
<accession>A0ABP1G1R6</accession>